<evidence type="ECO:0000313" key="17">
    <source>
        <dbReference type="EMBL" id="TKJ40058.1"/>
    </source>
</evidence>
<evidence type="ECO:0000256" key="5">
    <source>
        <dbReference type="ARBA" id="ARBA00022448"/>
    </source>
</evidence>
<dbReference type="GO" id="GO:0043805">
    <property type="term" value="F:indolepyruvate ferredoxin oxidoreductase activity"/>
    <property type="evidence" value="ECO:0007669"/>
    <property type="project" value="UniProtKB-UniRule"/>
</dbReference>
<comment type="cofactor">
    <cofactor evidence="14 15">
        <name>[4Fe-4S] cluster</name>
        <dbReference type="ChEBI" id="CHEBI:49883"/>
    </cofactor>
    <text evidence="14 15">Binds 2 [4Fe-4S] clusters. In this family the first cluster has a non-standard and varying [4Fe-4S] binding motif CX(2)CX(2)CX(4-5)CP.</text>
</comment>
<feature type="binding site" evidence="15">
    <location>
        <position position="558"/>
    </location>
    <ligand>
        <name>[4Fe-4S] cluster</name>
        <dbReference type="ChEBI" id="CHEBI:49883"/>
        <label>1</label>
    </ligand>
</feature>
<dbReference type="InterPro" id="IPR017896">
    <property type="entry name" value="4Fe4S_Fe-S-bd"/>
</dbReference>
<evidence type="ECO:0000259" key="16">
    <source>
        <dbReference type="PROSITE" id="PS51379"/>
    </source>
</evidence>
<dbReference type="SUPFAM" id="SSF52518">
    <property type="entry name" value="Thiamin diphosphate-binding fold (THDP-binding)"/>
    <property type="match status" value="2"/>
</dbReference>
<evidence type="ECO:0000256" key="11">
    <source>
        <dbReference type="ARBA" id="ARBA00023014"/>
    </source>
</evidence>
<evidence type="ECO:0000256" key="10">
    <source>
        <dbReference type="ARBA" id="ARBA00023004"/>
    </source>
</evidence>
<organism evidence="17 18">
    <name type="scientific">candidate division LCP-89 bacterium B3_LCP</name>
    <dbReference type="NCBI Taxonomy" id="2012998"/>
    <lineage>
        <taxon>Bacteria</taxon>
        <taxon>Pseudomonadati</taxon>
        <taxon>Bacteria division LCP-89</taxon>
    </lineage>
</organism>
<evidence type="ECO:0000256" key="15">
    <source>
        <dbReference type="PIRSR" id="PIRSR006439-50"/>
    </source>
</evidence>
<feature type="domain" description="4Fe-4S ferredoxin-type" evidence="16">
    <location>
        <begin position="581"/>
        <end position="610"/>
    </location>
</feature>
<comment type="caution">
    <text evidence="17">The sequence shown here is derived from an EMBL/GenBank/DDBJ whole genome shotgun (WGS) entry which is preliminary data.</text>
</comment>
<keyword evidence="6 14" id="KW-0004">4Fe-4S</keyword>
<dbReference type="AlphaFoldDB" id="A0A532UYR7"/>
<dbReference type="Proteomes" id="UP000319619">
    <property type="component" value="Unassembled WGS sequence"/>
</dbReference>
<dbReference type="InterPro" id="IPR045025">
    <property type="entry name" value="HACL1-like"/>
</dbReference>
<dbReference type="EMBL" id="NJBN01000006">
    <property type="protein sequence ID" value="TKJ40058.1"/>
    <property type="molecule type" value="Genomic_DNA"/>
</dbReference>
<dbReference type="InterPro" id="IPR011766">
    <property type="entry name" value="TPP_enzyme_TPP-bd"/>
</dbReference>
<gene>
    <name evidence="17" type="primary">iorA</name>
    <name evidence="17" type="ORF">CEE37_09990</name>
</gene>
<keyword evidence="17" id="KW-0670">Pyruvate</keyword>
<evidence type="ECO:0000256" key="3">
    <source>
        <dbReference type="ARBA" id="ARBA00012812"/>
    </source>
</evidence>
<evidence type="ECO:0000256" key="13">
    <source>
        <dbReference type="ARBA" id="ARBA00048332"/>
    </source>
</evidence>
<dbReference type="InterPro" id="IPR002880">
    <property type="entry name" value="Pyrv_Fd/Flavodoxin_OxRdtase_N"/>
</dbReference>
<dbReference type="InterPro" id="IPR017721">
    <property type="entry name" value="IorA"/>
</dbReference>
<evidence type="ECO:0000256" key="12">
    <source>
        <dbReference type="ARBA" id="ARBA00030514"/>
    </source>
</evidence>
<dbReference type="PIRSF" id="PIRSF006439">
    <property type="entry name" value="Indolepyruvate_ferr_oxidored"/>
    <property type="match status" value="1"/>
</dbReference>
<dbReference type="EC" id="1.2.7.8" evidence="3 14"/>
<dbReference type="GO" id="GO:0044281">
    <property type="term" value="P:small molecule metabolic process"/>
    <property type="evidence" value="ECO:0007669"/>
    <property type="project" value="UniProtKB-ARBA"/>
</dbReference>
<evidence type="ECO:0000256" key="4">
    <source>
        <dbReference type="ARBA" id="ARBA00017710"/>
    </source>
</evidence>
<evidence type="ECO:0000256" key="1">
    <source>
        <dbReference type="ARBA" id="ARBA00002995"/>
    </source>
</evidence>
<dbReference type="Pfam" id="PF00037">
    <property type="entry name" value="Fer4"/>
    <property type="match status" value="1"/>
</dbReference>
<reference evidence="17 18" key="1">
    <citation type="submission" date="2017-06" db="EMBL/GenBank/DDBJ databases">
        <title>Novel microbial phyla capable of carbon fixation and sulfur reduction in deep-sea sediments.</title>
        <authorList>
            <person name="Huang J."/>
            <person name="Baker B."/>
            <person name="Wang Y."/>
        </authorList>
    </citation>
    <scope>NUCLEOTIDE SEQUENCE [LARGE SCALE GENOMIC DNA]</scope>
    <source>
        <strain evidence="17">B3_LCP</strain>
    </source>
</reference>
<dbReference type="Pfam" id="PF02775">
    <property type="entry name" value="TPP_enzyme_C"/>
    <property type="match status" value="1"/>
</dbReference>
<keyword evidence="5 14" id="KW-0813">Transport</keyword>
<name>A0A532UYR7_UNCL8</name>
<evidence type="ECO:0000256" key="6">
    <source>
        <dbReference type="ARBA" id="ARBA00022485"/>
    </source>
</evidence>
<evidence type="ECO:0000313" key="18">
    <source>
        <dbReference type="Proteomes" id="UP000319619"/>
    </source>
</evidence>
<dbReference type="Pfam" id="PF01855">
    <property type="entry name" value="POR_N"/>
    <property type="match status" value="1"/>
</dbReference>
<comment type="catalytic activity">
    <reaction evidence="13 14">
        <text>indole-3-pyruvate + 2 oxidized [2Fe-2S]-[ferredoxin] + CoA = (indol-3-yl)acetyl-CoA + 2 reduced [2Fe-2S]-[ferredoxin] + CO2 + H(+)</text>
        <dbReference type="Rhea" id="RHEA:12645"/>
        <dbReference type="Rhea" id="RHEA-COMP:10000"/>
        <dbReference type="Rhea" id="RHEA-COMP:10001"/>
        <dbReference type="ChEBI" id="CHEBI:15378"/>
        <dbReference type="ChEBI" id="CHEBI:16526"/>
        <dbReference type="ChEBI" id="CHEBI:17640"/>
        <dbReference type="ChEBI" id="CHEBI:33737"/>
        <dbReference type="ChEBI" id="CHEBI:33738"/>
        <dbReference type="ChEBI" id="CHEBI:57271"/>
        <dbReference type="ChEBI" id="CHEBI:57287"/>
        <dbReference type="EC" id="1.2.7.8"/>
    </reaction>
</comment>
<dbReference type="InterPro" id="IPR029061">
    <property type="entry name" value="THDP-binding"/>
</dbReference>
<dbReference type="PANTHER" id="PTHR43710">
    <property type="entry name" value="2-HYDROXYACYL-COA LYASE"/>
    <property type="match status" value="1"/>
</dbReference>
<dbReference type="CDD" id="cd07034">
    <property type="entry name" value="TPP_PYR_PFOR_IOR-alpha_like"/>
    <property type="match status" value="1"/>
</dbReference>
<feature type="binding site" evidence="15">
    <location>
        <position position="590"/>
    </location>
    <ligand>
        <name>[4Fe-4S] cluster</name>
        <dbReference type="ChEBI" id="CHEBI:49883"/>
        <label>2</label>
    </ligand>
</feature>
<dbReference type="InterPro" id="IPR009014">
    <property type="entry name" value="Transketo_C/PFOR_II"/>
</dbReference>
<dbReference type="Gene3D" id="3.40.50.970">
    <property type="match status" value="2"/>
</dbReference>
<evidence type="ECO:0000256" key="7">
    <source>
        <dbReference type="ARBA" id="ARBA00022723"/>
    </source>
</evidence>
<feature type="binding site" evidence="15">
    <location>
        <position position="596"/>
    </location>
    <ligand>
        <name>[4Fe-4S] cluster</name>
        <dbReference type="ChEBI" id="CHEBI:49883"/>
        <label>2</label>
    </ligand>
</feature>
<accession>A0A532UYR7</accession>
<keyword evidence="7 14" id="KW-0479">Metal-binding</keyword>
<keyword evidence="10 14" id="KW-0408">Iron</keyword>
<dbReference type="GO" id="GO:0046872">
    <property type="term" value="F:metal ion binding"/>
    <property type="evidence" value="ECO:0007669"/>
    <property type="project" value="UniProtKB-UniRule"/>
</dbReference>
<dbReference type="PROSITE" id="PS51379">
    <property type="entry name" value="4FE4S_FER_2"/>
    <property type="match status" value="2"/>
</dbReference>
<feature type="binding site" evidence="15">
    <location>
        <position position="566"/>
    </location>
    <ligand>
        <name>[4Fe-4S] cluster</name>
        <dbReference type="ChEBI" id="CHEBI:49883"/>
        <label>2</label>
    </ligand>
</feature>
<evidence type="ECO:0000256" key="9">
    <source>
        <dbReference type="ARBA" id="ARBA00023002"/>
    </source>
</evidence>
<feature type="binding site" evidence="15">
    <location>
        <position position="561"/>
    </location>
    <ligand>
        <name>[4Fe-4S] cluster</name>
        <dbReference type="ChEBI" id="CHEBI:49883"/>
        <label>1</label>
    </ligand>
</feature>
<dbReference type="CDD" id="cd02008">
    <property type="entry name" value="TPP_IOR_alpha"/>
    <property type="match status" value="1"/>
</dbReference>
<dbReference type="GO" id="GO:0030976">
    <property type="term" value="F:thiamine pyrophosphate binding"/>
    <property type="evidence" value="ECO:0007669"/>
    <property type="project" value="InterPro"/>
</dbReference>
<dbReference type="FunFam" id="3.40.50.970:FF:000039">
    <property type="entry name" value="Indolepyruvate oxidoreductase subunit IorA"/>
    <property type="match status" value="1"/>
</dbReference>
<feature type="binding site" evidence="15">
    <location>
        <position position="600"/>
    </location>
    <ligand>
        <name>[4Fe-4S] cluster</name>
        <dbReference type="ChEBI" id="CHEBI:49883"/>
        <label>1</label>
    </ligand>
</feature>
<dbReference type="Gene3D" id="3.30.70.20">
    <property type="match status" value="1"/>
</dbReference>
<feature type="binding site" evidence="15">
    <location>
        <position position="593"/>
    </location>
    <ligand>
        <name>[4Fe-4S] cluster</name>
        <dbReference type="ChEBI" id="CHEBI:49883"/>
        <label>2</label>
    </ligand>
</feature>
<dbReference type="SUPFAM" id="SSF52922">
    <property type="entry name" value="TK C-terminal domain-like"/>
    <property type="match status" value="1"/>
</dbReference>
<protein>
    <recommendedName>
        <fullName evidence="4 14">Indolepyruvate oxidoreductase subunit IorA</fullName>
        <shortName evidence="14">IOR</shortName>
        <ecNumber evidence="3 14">1.2.7.8</ecNumber>
    </recommendedName>
    <alternativeName>
        <fullName evidence="12 14">Indolepyruvate ferredoxin oxidoreductase subunit alpha</fullName>
    </alternativeName>
</protein>
<comment type="subunit">
    <text evidence="2">Heterodimer of the IorA and IorB subunits.</text>
</comment>
<keyword evidence="8 14" id="KW-0249">Electron transport</keyword>
<dbReference type="GO" id="GO:0051539">
    <property type="term" value="F:4 iron, 4 sulfur cluster binding"/>
    <property type="evidence" value="ECO:0007669"/>
    <property type="project" value="UniProtKB-UniRule"/>
</dbReference>
<dbReference type="PANTHER" id="PTHR43710:SF5">
    <property type="entry name" value="INDOLEPYRUVATE FERREDOXIN OXIDOREDUCTASE ALPHA SUBUNIT"/>
    <property type="match status" value="1"/>
</dbReference>
<evidence type="ECO:0000256" key="14">
    <source>
        <dbReference type="PIRNR" id="PIRNR006439"/>
    </source>
</evidence>
<evidence type="ECO:0000256" key="2">
    <source>
        <dbReference type="ARBA" id="ARBA00011238"/>
    </source>
</evidence>
<dbReference type="PROSITE" id="PS00198">
    <property type="entry name" value="4FE4S_FER_1"/>
    <property type="match status" value="1"/>
</dbReference>
<feature type="binding site" evidence="15">
    <location>
        <position position="555"/>
    </location>
    <ligand>
        <name>[4Fe-4S] cluster</name>
        <dbReference type="ChEBI" id="CHEBI:49883"/>
        <label>1</label>
    </ligand>
</feature>
<dbReference type="NCBIfam" id="TIGR03336">
    <property type="entry name" value="IOR_alpha"/>
    <property type="match status" value="1"/>
</dbReference>
<comment type="function">
    <text evidence="1 14">Catalyzes the ferredoxin-dependent oxidative decarboxylation of arylpyruvates.</text>
</comment>
<keyword evidence="11 14" id="KW-0411">Iron-sulfur</keyword>
<keyword evidence="9 14" id="KW-0560">Oxidoreductase</keyword>
<feature type="domain" description="4Fe-4S ferredoxin-type" evidence="16">
    <location>
        <begin position="546"/>
        <end position="574"/>
    </location>
</feature>
<dbReference type="InterPro" id="IPR017900">
    <property type="entry name" value="4Fe4S_Fe_S_CS"/>
</dbReference>
<proteinExistence type="predicted"/>
<dbReference type="SUPFAM" id="SSF54862">
    <property type="entry name" value="4Fe-4S ferredoxins"/>
    <property type="match status" value="1"/>
</dbReference>
<sequence length="619" mass="67300">MKYTSGSNTIPSIKLKIQEQPVNQKILLSGNEAVAQGARAAGVGFASAYPGTPSTEILENIAKLPDIHAQWSPNEKVAFEVGIGASLGGARTIVCMKHVGVNVAADPLMTLAYTGIKGGFVLVSADDPEMHSSQNEQDNRTYAKFAKIPMLEPSDSQECYDFMGEALEISERFDTPVLLRMTTRISHSMTAVNIKEWQAVEVTGFEKDIDKYVMMPNFARPRHQVILKRLERLQKFSEETSLNRIEWGDKKIGVISSGVSYQHAREAFPEASFFKLGFSYPMPLKKIAGFTDKVEKLIVVEELEPFIEDALKNVGIPCEGKKYFPIYGELNPSLAEKGFMEAGFLTAIPDDGAEPVEVLPRPPVLCPGCSHRSVFYALKRMGAHVFGDIGCYTMAALPPLEALHACVCMGASIGMATGISQVQGSKRPVFAVIGDSTFLHSGITGVLDAVYNKANVTILILDNRITAMTGGQQHPATGKTLMGEDTKAVDFVALTKALGVEYVEEFDPYDYPKTQEILKSATKREGVKILITTRPCMLFPGKIKDESYRILAADCNGCGVCFKIGCPAISKSGDVTDKNLAVPVIDETLCTGCDLCAEICPVDCIFPVSELQKGEEVTS</sequence>
<evidence type="ECO:0000256" key="8">
    <source>
        <dbReference type="ARBA" id="ARBA00022982"/>
    </source>
</evidence>